<protein>
    <submittedName>
        <fullName evidence="2">Uncharacterized protein</fullName>
    </submittedName>
</protein>
<sequence>MEENEEEKAKDAQGMGMHLDDANYGQGAAAVGMEDEEEEEEDDSDHADMELLTDFSERHVHFTCPFLPLLPRHRPPPLPSPDAAADAPRRRDMATTEGMVPITRAYLSRYYDKYPLPPLPDAVVDLAARLRALSADVVAVAPTTPGERRLPRWFRCPAAIRCSLALLAAVADI</sequence>
<name>A0AAV5BR85_ELECO</name>
<dbReference type="Proteomes" id="UP001054889">
    <property type="component" value="Unassembled WGS sequence"/>
</dbReference>
<feature type="region of interest" description="Disordered" evidence="1">
    <location>
        <begin position="72"/>
        <end position="92"/>
    </location>
</feature>
<dbReference type="PANTHER" id="PTHR47532:SF1">
    <property type="entry name" value="RETINAL-BINDING PROTEIN"/>
    <property type="match status" value="1"/>
</dbReference>
<accession>A0AAV5BR85</accession>
<reference evidence="2" key="1">
    <citation type="journal article" date="2018" name="DNA Res.">
        <title>Multiple hybrid de novo genome assembly of finger millet, an orphan allotetraploid crop.</title>
        <authorList>
            <person name="Hatakeyama M."/>
            <person name="Aluri S."/>
            <person name="Balachadran M.T."/>
            <person name="Sivarajan S.R."/>
            <person name="Patrignani A."/>
            <person name="Gruter S."/>
            <person name="Poveda L."/>
            <person name="Shimizu-Inatsugi R."/>
            <person name="Baeten J."/>
            <person name="Francoijs K.J."/>
            <person name="Nataraja K.N."/>
            <person name="Reddy Y.A.N."/>
            <person name="Phadnis S."/>
            <person name="Ravikumar R.L."/>
            <person name="Schlapbach R."/>
            <person name="Sreeman S.M."/>
            <person name="Shimizu K.K."/>
        </authorList>
    </citation>
    <scope>NUCLEOTIDE SEQUENCE</scope>
</reference>
<dbReference type="EMBL" id="BQKI01000002">
    <property type="protein sequence ID" value="GJM88240.1"/>
    <property type="molecule type" value="Genomic_DNA"/>
</dbReference>
<keyword evidence="3" id="KW-1185">Reference proteome</keyword>
<dbReference type="AlphaFoldDB" id="A0AAV5BR85"/>
<feature type="region of interest" description="Disordered" evidence="1">
    <location>
        <begin position="1"/>
        <end position="46"/>
    </location>
</feature>
<evidence type="ECO:0000313" key="2">
    <source>
        <dbReference type="EMBL" id="GJM88240.1"/>
    </source>
</evidence>
<dbReference type="PANTHER" id="PTHR47532">
    <property type="entry name" value="RETINAL-BINDING PROTEIN"/>
    <property type="match status" value="1"/>
</dbReference>
<feature type="compositionally biased region" description="Acidic residues" evidence="1">
    <location>
        <begin position="33"/>
        <end position="45"/>
    </location>
</feature>
<reference evidence="2" key="2">
    <citation type="submission" date="2021-12" db="EMBL/GenBank/DDBJ databases">
        <title>Resequencing data analysis of finger millet.</title>
        <authorList>
            <person name="Hatakeyama M."/>
            <person name="Aluri S."/>
            <person name="Balachadran M.T."/>
            <person name="Sivarajan S.R."/>
            <person name="Poveda L."/>
            <person name="Shimizu-Inatsugi R."/>
            <person name="Schlapbach R."/>
            <person name="Sreeman S.M."/>
            <person name="Shimizu K.K."/>
        </authorList>
    </citation>
    <scope>NUCLEOTIDE SEQUENCE</scope>
</reference>
<evidence type="ECO:0000313" key="3">
    <source>
        <dbReference type="Proteomes" id="UP001054889"/>
    </source>
</evidence>
<comment type="caution">
    <text evidence="2">The sequence shown here is derived from an EMBL/GenBank/DDBJ whole genome shotgun (WGS) entry which is preliminary data.</text>
</comment>
<organism evidence="2 3">
    <name type="scientific">Eleusine coracana subsp. coracana</name>
    <dbReference type="NCBI Taxonomy" id="191504"/>
    <lineage>
        <taxon>Eukaryota</taxon>
        <taxon>Viridiplantae</taxon>
        <taxon>Streptophyta</taxon>
        <taxon>Embryophyta</taxon>
        <taxon>Tracheophyta</taxon>
        <taxon>Spermatophyta</taxon>
        <taxon>Magnoliopsida</taxon>
        <taxon>Liliopsida</taxon>
        <taxon>Poales</taxon>
        <taxon>Poaceae</taxon>
        <taxon>PACMAD clade</taxon>
        <taxon>Chloridoideae</taxon>
        <taxon>Cynodonteae</taxon>
        <taxon>Eleusininae</taxon>
        <taxon>Eleusine</taxon>
    </lineage>
</organism>
<gene>
    <name evidence="2" type="primary">ga04280</name>
    <name evidence="2" type="ORF">PR202_ga04280</name>
</gene>
<evidence type="ECO:0000256" key="1">
    <source>
        <dbReference type="SAM" id="MobiDB-lite"/>
    </source>
</evidence>
<proteinExistence type="predicted"/>